<feature type="compositionally biased region" description="Low complexity" evidence="5">
    <location>
        <begin position="24"/>
        <end position="34"/>
    </location>
</feature>
<keyword evidence="3" id="KW-0268">Exocytosis</keyword>
<dbReference type="AlphaFoldDB" id="A0A6A6MRA8"/>
<evidence type="ECO:0000256" key="3">
    <source>
        <dbReference type="ARBA" id="ARBA00022483"/>
    </source>
</evidence>
<feature type="compositionally biased region" description="Polar residues" evidence="5">
    <location>
        <begin position="1"/>
        <end position="10"/>
    </location>
</feature>
<evidence type="ECO:0000259" key="6">
    <source>
        <dbReference type="Pfam" id="PF16528"/>
    </source>
</evidence>
<proteinExistence type="inferred from homology"/>
<dbReference type="GO" id="GO:0006887">
    <property type="term" value="P:exocytosis"/>
    <property type="evidence" value="ECO:0007669"/>
    <property type="project" value="UniProtKB-KW"/>
</dbReference>
<dbReference type="InterPro" id="IPR033961">
    <property type="entry name" value="Exo84"/>
</dbReference>
<dbReference type="GO" id="GO:0000145">
    <property type="term" value="C:exocyst"/>
    <property type="evidence" value="ECO:0007669"/>
    <property type="project" value="InterPro"/>
</dbReference>
<evidence type="ECO:0000256" key="5">
    <source>
        <dbReference type="SAM" id="MobiDB-lite"/>
    </source>
</evidence>
<evidence type="ECO:0000313" key="8">
    <source>
        <dbReference type="Proteomes" id="UP000467840"/>
    </source>
</evidence>
<feature type="region of interest" description="Disordered" evidence="5">
    <location>
        <begin position="1"/>
        <end position="47"/>
    </location>
</feature>
<organism evidence="7 8">
    <name type="scientific">Hevea brasiliensis</name>
    <name type="common">Para rubber tree</name>
    <name type="synonym">Siphonia brasiliensis</name>
    <dbReference type="NCBI Taxonomy" id="3981"/>
    <lineage>
        <taxon>Eukaryota</taxon>
        <taxon>Viridiplantae</taxon>
        <taxon>Streptophyta</taxon>
        <taxon>Embryophyta</taxon>
        <taxon>Tracheophyta</taxon>
        <taxon>Spermatophyta</taxon>
        <taxon>Magnoliopsida</taxon>
        <taxon>eudicotyledons</taxon>
        <taxon>Gunneridae</taxon>
        <taxon>Pentapetalae</taxon>
        <taxon>rosids</taxon>
        <taxon>fabids</taxon>
        <taxon>Malpighiales</taxon>
        <taxon>Euphorbiaceae</taxon>
        <taxon>Crotonoideae</taxon>
        <taxon>Micrandreae</taxon>
        <taxon>Hevea</taxon>
    </lineage>
</organism>
<feature type="coiled-coil region" evidence="4">
    <location>
        <begin position="138"/>
        <end position="181"/>
    </location>
</feature>
<keyword evidence="4" id="KW-0175">Coiled coil</keyword>
<dbReference type="Pfam" id="PF16528">
    <property type="entry name" value="Exo84_C"/>
    <property type="match status" value="1"/>
</dbReference>
<dbReference type="InterPro" id="IPR032403">
    <property type="entry name" value="Exo84_C"/>
</dbReference>
<reference evidence="7 8" key="1">
    <citation type="journal article" date="2020" name="Mol. Plant">
        <title>The Chromosome-Based Rubber Tree Genome Provides New Insights into Spurge Genome Evolution and Rubber Biosynthesis.</title>
        <authorList>
            <person name="Liu J."/>
            <person name="Shi C."/>
            <person name="Shi C.C."/>
            <person name="Li W."/>
            <person name="Zhang Q.J."/>
            <person name="Zhang Y."/>
            <person name="Li K."/>
            <person name="Lu H.F."/>
            <person name="Shi C."/>
            <person name="Zhu S.T."/>
            <person name="Xiao Z.Y."/>
            <person name="Nan H."/>
            <person name="Yue Y."/>
            <person name="Zhu X.G."/>
            <person name="Wu Y."/>
            <person name="Hong X.N."/>
            <person name="Fan G.Y."/>
            <person name="Tong Y."/>
            <person name="Zhang D."/>
            <person name="Mao C.L."/>
            <person name="Liu Y.L."/>
            <person name="Hao S.J."/>
            <person name="Liu W.Q."/>
            <person name="Lv M.Q."/>
            <person name="Zhang H.B."/>
            <person name="Liu Y."/>
            <person name="Hu-Tang G.R."/>
            <person name="Wang J.P."/>
            <person name="Wang J.H."/>
            <person name="Sun Y.H."/>
            <person name="Ni S.B."/>
            <person name="Chen W.B."/>
            <person name="Zhang X.C."/>
            <person name="Jiao Y.N."/>
            <person name="Eichler E.E."/>
            <person name="Li G.H."/>
            <person name="Liu X."/>
            <person name="Gao L.Z."/>
        </authorList>
    </citation>
    <scope>NUCLEOTIDE SEQUENCE [LARGE SCALE GENOMIC DNA]</scope>
    <source>
        <strain evidence="8">cv. GT1</strain>
        <tissue evidence="7">Leaf</tissue>
    </source>
</reference>
<dbReference type="InterPro" id="IPR042560">
    <property type="entry name" value="Exo84_C_2"/>
</dbReference>
<dbReference type="EMBL" id="JAAGAX010000005">
    <property type="protein sequence ID" value="KAF2314723.1"/>
    <property type="molecule type" value="Genomic_DNA"/>
</dbReference>
<dbReference type="Proteomes" id="UP000467840">
    <property type="component" value="Chromosome 15"/>
</dbReference>
<dbReference type="SUPFAM" id="SSF74788">
    <property type="entry name" value="Cullin repeat-like"/>
    <property type="match status" value="1"/>
</dbReference>
<keyword evidence="2" id="KW-0813">Transport</keyword>
<accession>A0A6A6MRA8</accession>
<dbReference type="GO" id="GO:0006893">
    <property type="term" value="P:Golgi to plasma membrane transport"/>
    <property type="evidence" value="ECO:0007669"/>
    <property type="project" value="TreeGrafter"/>
</dbReference>
<keyword evidence="8" id="KW-1185">Reference proteome</keyword>
<dbReference type="InterPro" id="IPR016159">
    <property type="entry name" value="Cullin_repeat-like_dom_sf"/>
</dbReference>
<dbReference type="GO" id="GO:0008104">
    <property type="term" value="P:intracellular protein localization"/>
    <property type="evidence" value="ECO:0007669"/>
    <property type="project" value="TreeGrafter"/>
</dbReference>
<dbReference type="PANTHER" id="PTHR21426:SF13">
    <property type="entry name" value="OS08G0566700 PROTEIN"/>
    <property type="match status" value="1"/>
</dbReference>
<dbReference type="PANTHER" id="PTHR21426">
    <property type="entry name" value="EXOCYST COMPLEX COMPONENT 8"/>
    <property type="match status" value="1"/>
</dbReference>
<dbReference type="Gene3D" id="1.20.58.1220">
    <property type="entry name" value="Exo84p, C-terminal helical domain"/>
    <property type="match status" value="1"/>
</dbReference>
<protein>
    <recommendedName>
        <fullName evidence="6">Exocyst component Exo84 C-terminal domain-containing protein</fullName>
    </recommendedName>
</protein>
<comment type="caution">
    <text evidence="7">The sequence shown here is derived from an EMBL/GenBank/DDBJ whole genome shotgun (WGS) entry which is preliminary data.</text>
</comment>
<feature type="domain" description="Exocyst component Exo84 C-terminal" evidence="6">
    <location>
        <begin position="145"/>
        <end position="327"/>
    </location>
</feature>
<evidence type="ECO:0000313" key="7">
    <source>
        <dbReference type="EMBL" id="KAF2314723.1"/>
    </source>
</evidence>
<evidence type="ECO:0000256" key="2">
    <source>
        <dbReference type="ARBA" id="ARBA00022448"/>
    </source>
</evidence>
<sequence>MESFTASSRFQFRDHQQPEDATDSDASSDISSLSSDRDEESELESMTGKGIRRLCTELLEIKATSDEDFHRNIFANYSFCWYEEVKEMEKELMQLRTHVSMQKRLVKYLTDSVYLRVLSEETVESITEELKCDEYAPLNQLEAHISNISETLDMLLSENRADDAIAILEMEEENLQEVQLEDDIPSDVLMLYNSAISERKAMLTLQLTLVAENSRITAAELQKALVGICRLGEGHLSTQLLLKYYHSRLATGINNLQSSKSFLQGLYIKELSKFVFSMISQAARSFVMLYGETSPYALELILWAEREIEVFVVSFAKHLKSTSEISSGLSAAVEAVQFAISYCSLLEAQRLVLQPCLVKHLHLYLVSGILNEDCSYMVVGQQPEYCMLTNSGRKFVTLLQAIIKDVTPLAALQMESSILSGLSNLFIEYIAILEKAITSKINVPEKGGSRIILAESVPQQVSILSNLSTLERFFSSTLTSIFSGINCSDSELTKNGSQQQELDSCLMVIQQASAQLRAQFFQQFIYRVVSLEVCKWTPECVDSETCSSLGNGPMAMPSAVFQLSFFARQVLFLELRKLDKLTEFNVFEVDWLMELLRELIESIFVWISNNKDIWKTNEENQVYSFALILEQFVLDMHFLVEITRYGEYFSKNPVVPANLMKSSFISAGLDPIRDDDDEWATKAAAEEAIQRLLE</sequence>
<evidence type="ECO:0000256" key="1">
    <source>
        <dbReference type="ARBA" id="ARBA00007210"/>
    </source>
</evidence>
<evidence type="ECO:0000256" key="4">
    <source>
        <dbReference type="SAM" id="Coils"/>
    </source>
</evidence>
<gene>
    <name evidence="7" type="ORF">GH714_030175</name>
</gene>
<comment type="similarity">
    <text evidence="1">Belongs to the EXO84 family.</text>
</comment>
<name>A0A6A6MRA8_HEVBR</name>